<feature type="region of interest" description="Disordered" evidence="6">
    <location>
        <begin position="79"/>
        <end position="133"/>
    </location>
</feature>
<accession>A0A8K0UTP1</accession>
<organism evidence="8 9">
    <name type="scientific">Cristinia sonorae</name>
    <dbReference type="NCBI Taxonomy" id="1940300"/>
    <lineage>
        <taxon>Eukaryota</taxon>
        <taxon>Fungi</taxon>
        <taxon>Dikarya</taxon>
        <taxon>Basidiomycota</taxon>
        <taxon>Agaricomycotina</taxon>
        <taxon>Agaricomycetes</taxon>
        <taxon>Agaricomycetidae</taxon>
        <taxon>Agaricales</taxon>
        <taxon>Pleurotineae</taxon>
        <taxon>Stephanosporaceae</taxon>
        <taxon>Cristinia</taxon>
    </lineage>
</organism>
<evidence type="ECO:0008006" key="10">
    <source>
        <dbReference type="Google" id="ProtNLM"/>
    </source>
</evidence>
<comment type="similarity">
    <text evidence="2">Belongs to the TMEM170 family.</text>
</comment>
<feature type="transmembrane region" description="Helical" evidence="7">
    <location>
        <begin position="52"/>
        <end position="74"/>
    </location>
</feature>
<feature type="transmembrane region" description="Helical" evidence="7">
    <location>
        <begin position="183"/>
        <end position="202"/>
    </location>
</feature>
<dbReference type="Gene3D" id="1.20.1070.10">
    <property type="entry name" value="Rhodopsin 7-helix transmembrane proteins"/>
    <property type="match status" value="1"/>
</dbReference>
<evidence type="ECO:0000256" key="1">
    <source>
        <dbReference type="ARBA" id="ARBA00004141"/>
    </source>
</evidence>
<dbReference type="AlphaFoldDB" id="A0A8K0UTP1"/>
<feature type="transmembrane region" description="Helical" evidence="7">
    <location>
        <begin position="141"/>
        <end position="171"/>
    </location>
</feature>
<name>A0A8K0UTP1_9AGAR</name>
<feature type="compositionally biased region" description="Basic residues" evidence="6">
    <location>
        <begin position="79"/>
        <end position="92"/>
    </location>
</feature>
<evidence type="ECO:0000256" key="5">
    <source>
        <dbReference type="ARBA" id="ARBA00023136"/>
    </source>
</evidence>
<evidence type="ECO:0000313" key="8">
    <source>
        <dbReference type="EMBL" id="KAH8103927.1"/>
    </source>
</evidence>
<dbReference type="InterPro" id="IPR019334">
    <property type="entry name" value="TMEM170A/B/YPR153W-like"/>
</dbReference>
<keyword evidence="3 7" id="KW-0812">Transmembrane</keyword>
<dbReference type="Pfam" id="PF10190">
    <property type="entry name" value="Tmemb_170"/>
    <property type="match status" value="1"/>
</dbReference>
<protein>
    <recommendedName>
        <fullName evidence="10">Integral membrane protein</fullName>
    </recommendedName>
</protein>
<feature type="compositionally biased region" description="Polar residues" evidence="6">
    <location>
        <begin position="95"/>
        <end position="108"/>
    </location>
</feature>
<dbReference type="Proteomes" id="UP000813824">
    <property type="component" value="Unassembled WGS sequence"/>
</dbReference>
<proteinExistence type="inferred from homology"/>
<evidence type="ECO:0000256" key="3">
    <source>
        <dbReference type="ARBA" id="ARBA00022692"/>
    </source>
</evidence>
<evidence type="ECO:0000256" key="7">
    <source>
        <dbReference type="SAM" id="Phobius"/>
    </source>
</evidence>
<comment type="subcellular location">
    <subcellularLocation>
        <location evidence="1">Membrane</location>
        <topology evidence="1">Multi-pass membrane protein</topology>
    </subcellularLocation>
</comment>
<gene>
    <name evidence="8" type="ORF">BXZ70DRAFT_672991</name>
</gene>
<evidence type="ECO:0000256" key="4">
    <source>
        <dbReference type="ARBA" id="ARBA00022989"/>
    </source>
</evidence>
<sequence>MSARESPPPWPSLYNFFQVDVIPIGHRDPIQPNGYYLHHARDMYRFTLYWTLVFYVPSFVLCGTYAFLNIAFLTPSRRRSRRHRTHTPRKRPSFPSASSYTALPTSNDIPLLPSQPRGNSNNNQVAQHQPRQKLNERRSRLTFALLVLLVFFLAGVAGAVLGSAIVGYVLAGLYKSARFNMSTWMPFFGGLIQTSVGLLGLWPSLIDII</sequence>
<dbReference type="GO" id="GO:0016020">
    <property type="term" value="C:membrane"/>
    <property type="evidence" value="ECO:0007669"/>
    <property type="project" value="UniProtKB-SubCell"/>
</dbReference>
<dbReference type="PANTHER" id="PTHR22779:SF6">
    <property type="entry name" value="SD17342P"/>
    <property type="match status" value="1"/>
</dbReference>
<evidence type="ECO:0000256" key="6">
    <source>
        <dbReference type="SAM" id="MobiDB-lite"/>
    </source>
</evidence>
<feature type="compositionally biased region" description="Polar residues" evidence="6">
    <location>
        <begin position="116"/>
        <end position="129"/>
    </location>
</feature>
<keyword evidence="4 7" id="KW-1133">Transmembrane helix</keyword>
<keyword evidence="9" id="KW-1185">Reference proteome</keyword>
<keyword evidence="5 7" id="KW-0472">Membrane</keyword>
<dbReference type="OrthoDB" id="2131401at2759"/>
<dbReference type="PANTHER" id="PTHR22779">
    <property type="entry name" value="SD17342P"/>
    <property type="match status" value="1"/>
</dbReference>
<evidence type="ECO:0000256" key="2">
    <source>
        <dbReference type="ARBA" id="ARBA00006325"/>
    </source>
</evidence>
<comment type="caution">
    <text evidence="8">The sequence shown here is derived from an EMBL/GenBank/DDBJ whole genome shotgun (WGS) entry which is preliminary data.</text>
</comment>
<evidence type="ECO:0000313" key="9">
    <source>
        <dbReference type="Proteomes" id="UP000813824"/>
    </source>
</evidence>
<dbReference type="EMBL" id="JAEVFJ010000006">
    <property type="protein sequence ID" value="KAH8103927.1"/>
    <property type="molecule type" value="Genomic_DNA"/>
</dbReference>
<reference evidence="8" key="1">
    <citation type="journal article" date="2021" name="New Phytol.">
        <title>Evolutionary innovations through gain and loss of genes in the ectomycorrhizal Boletales.</title>
        <authorList>
            <person name="Wu G."/>
            <person name="Miyauchi S."/>
            <person name="Morin E."/>
            <person name="Kuo A."/>
            <person name="Drula E."/>
            <person name="Varga T."/>
            <person name="Kohler A."/>
            <person name="Feng B."/>
            <person name="Cao Y."/>
            <person name="Lipzen A."/>
            <person name="Daum C."/>
            <person name="Hundley H."/>
            <person name="Pangilinan J."/>
            <person name="Johnson J."/>
            <person name="Barry K."/>
            <person name="LaButti K."/>
            <person name="Ng V."/>
            <person name="Ahrendt S."/>
            <person name="Min B."/>
            <person name="Choi I.G."/>
            <person name="Park H."/>
            <person name="Plett J.M."/>
            <person name="Magnuson J."/>
            <person name="Spatafora J.W."/>
            <person name="Nagy L.G."/>
            <person name="Henrissat B."/>
            <person name="Grigoriev I.V."/>
            <person name="Yang Z.L."/>
            <person name="Xu J."/>
            <person name="Martin F.M."/>
        </authorList>
    </citation>
    <scope>NUCLEOTIDE SEQUENCE</scope>
    <source>
        <strain evidence="8">KKN 215</strain>
    </source>
</reference>